<proteinExistence type="predicted"/>
<evidence type="ECO:0000313" key="4">
    <source>
        <dbReference type="Proteomes" id="UP000252132"/>
    </source>
</evidence>
<evidence type="ECO:0000259" key="2">
    <source>
        <dbReference type="Pfam" id="PF09835"/>
    </source>
</evidence>
<keyword evidence="1" id="KW-0472">Membrane</keyword>
<dbReference type="InterPro" id="IPR018639">
    <property type="entry name" value="DUF2062"/>
</dbReference>
<feature type="transmembrane region" description="Helical" evidence="1">
    <location>
        <begin position="65"/>
        <end position="88"/>
    </location>
</feature>
<dbReference type="EMBL" id="QOQF01000007">
    <property type="protein sequence ID" value="RCL77580.1"/>
    <property type="molecule type" value="Genomic_DNA"/>
</dbReference>
<evidence type="ECO:0000256" key="1">
    <source>
        <dbReference type="SAM" id="Phobius"/>
    </source>
</evidence>
<name>A0A368E0F3_9PROT</name>
<dbReference type="Pfam" id="PF09835">
    <property type="entry name" value="DUF2062"/>
    <property type="match status" value="1"/>
</dbReference>
<reference evidence="3 4" key="1">
    <citation type="journal article" date="2018" name="Microbiome">
        <title>Fine metagenomic profile of the Mediterranean stratified and mixed water columns revealed by assembly and recruitment.</title>
        <authorList>
            <person name="Haro-Moreno J.M."/>
            <person name="Lopez-Perez M."/>
            <person name="De La Torre J.R."/>
            <person name="Picazo A."/>
            <person name="Camacho A."/>
            <person name="Rodriguez-Valera F."/>
        </authorList>
    </citation>
    <scope>NUCLEOTIDE SEQUENCE [LARGE SCALE GENOMIC DNA]</scope>
    <source>
        <strain evidence="3">MED-G55</strain>
    </source>
</reference>
<dbReference type="AlphaFoldDB" id="A0A368E0F3"/>
<comment type="caution">
    <text evidence="3">The sequence shown here is derived from an EMBL/GenBank/DDBJ whole genome shotgun (WGS) entry which is preliminary data.</text>
</comment>
<keyword evidence="1" id="KW-1133">Transmembrane helix</keyword>
<organism evidence="3 4">
    <name type="scientific">PS1 clade bacterium</name>
    <dbReference type="NCBI Taxonomy" id="2175152"/>
    <lineage>
        <taxon>Bacteria</taxon>
        <taxon>Pseudomonadati</taxon>
        <taxon>Pseudomonadota</taxon>
        <taxon>Alphaproteobacteria</taxon>
        <taxon>PS1 clade</taxon>
    </lineage>
</organism>
<dbReference type="Proteomes" id="UP000252132">
    <property type="component" value="Unassembled WGS sequence"/>
</dbReference>
<feature type="domain" description="DUF2062" evidence="2">
    <location>
        <begin position="26"/>
        <end position="171"/>
    </location>
</feature>
<dbReference type="PANTHER" id="PTHR40547:SF1">
    <property type="entry name" value="SLL0298 PROTEIN"/>
    <property type="match status" value="1"/>
</dbReference>
<sequence length="185" mass="20712">MFKRRRPLDSLSQFREWIWPRAGWYRATQYVWHRLLRLKGDGHSIALGLAIGAGVSASPFMGTHFVTAALLAWFFGGNIIASAIGTWVGNPFTFPFIWLSTFNTGNFLLGRGYDDIAFPIMSLENIFMSPLETFGPIIVPMTIGALPVGVLITILTYIPTNILIDFYKKKKALRAVKKKNVKSGL</sequence>
<accession>A0A368E0F3</accession>
<dbReference type="PANTHER" id="PTHR40547">
    <property type="entry name" value="SLL0298 PROTEIN"/>
    <property type="match status" value="1"/>
</dbReference>
<protein>
    <submittedName>
        <fullName evidence="3">DUF2062 domain-containing protein</fullName>
    </submittedName>
</protein>
<keyword evidence="1" id="KW-0812">Transmembrane</keyword>
<feature type="transmembrane region" description="Helical" evidence="1">
    <location>
        <begin position="137"/>
        <end position="164"/>
    </location>
</feature>
<gene>
    <name evidence="3" type="ORF">DBW69_03145</name>
</gene>
<evidence type="ECO:0000313" key="3">
    <source>
        <dbReference type="EMBL" id="RCL77580.1"/>
    </source>
</evidence>